<evidence type="ECO:0000313" key="7">
    <source>
        <dbReference type="Proteomes" id="UP000030748"/>
    </source>
</evidence>
<dbReference type="PhylomeDB" id="A0A022Q4K8"/>
<dbReference type="Proteomes" id="UP000030748">
    <property type="component" value="Unassembled WGS sequence"/>
</dbReference>
<evidence type="ECO:0000256" key="5">
    <source>
        <dbReference type="RuleBase" id="RU000363"/>
    </source>
</evidence>
<dbReference type="GO" id="GO:0005783">
    <property type="term" value="C:endoplasmic reticulum"/>
    <property type="evidence" value="ECO:0000318"/>
    <property type="project" value="GO_Central"/>
</dbReference>
<comment type="subcellular location">
    <subcellularLocation>
        <location evidence="1">Endoplasmic reticulum</location>
    </subcellularLocation>
</comment>
<dbReference type="Gene3D" id="3.40.50.720">
    <property type="entry name" value="NAD(P)-binding Rossmann-like Domain"/>
    <property type="match status" value="1"/>
</dbReference>
<comment type="similarity">
    <text evidence="2 5">Belongs to the short-chain dehydrogenases/reductases (SDR) family.</text>
</comment>
<dbReference type="GO" id="GO:0045703">
    <property type="term" value="F:ketoreductase activity"/>
    <property type="evidence" value="ECO:0000318"/>
    <property type="project" value="GO_Central"/>
</dbReference>
<protein>
    <recommendedName>
        <fullName evidence="8">Very-long-chain 3-oxoacyl-CoA reductase</fullName>
    </recommendedName>
</protein>
<dbReference type="OMA" id="QYGLMKC"/>
<keyword evidence="4" id="KW-0560">Oxidoreductase</keyword>
<evidence type="ECO:0000256" key="3">
    <source>
        <dbReference type="ARBA" id="ARBA00022857"/>
    </source>
</evidence>
<evidence type="ECO:0000313" key="6">
    <source>
        <dbReference type="EMBL" id="EYU22554.1"/>
    </source>
</evidence>
<dbReference type="PANTHER" id="PTHR43899">
    <property type="entry name" value="RH59310P"/>
    <property type="match status" value="1"/>
</dbReference>
<dbReference type="InterPro" id="IPR020904">
    <property type="entry name" value="Sc_DH/Rdtase_CS"/>
</dbReference>
<evidence type="ECO:0008006" key="8">
    <source>
        <dbReference type="Google" id="ProtNLM"/>
    </source>
</evidence>
<dbReference type="eggNOG" id="ENOG502QRPU">
    <property type="taxonomic scope" value="Eukaryota"/>
</dbReference>
<sequence length="324" mass="35892">MELQKILMVAAACIGFINLSKYLLKILQWIWITFFRPGKDLKQQYGSWALVTGSTDGIGKALAFELAARGLNLVLVARNPIKLKSTLEDILQKHGGIAVKTVVVDFSNCGGEEIARVIGEEIRDLDLGILINNVGSAYPYARFFHEVDPQLLESVVRVNVVAATWVTKAVVRGMLEKKKKKKGAIVNVGSGSSSYCVSSYPLYTVYAATKAYVAMLSKSMSMEYKQHGIDVQCQIPLLVATKMASIKKPSFFIPSPETYSKASINWIGHHDQICLPYWPHSLQAAAIRLLPETFLDLCLLKYFVGMRARGLRKDSKIGHLKSHG</sequence>
<dbReference type="InterPro" id="IPR002347">
    <property type="entry name" value="SDR_fam"/>
</dbReference>
<dbReference type="PRINTS" id="PR00081">
    <property type="entry name" value="GDHRDH"/>
</dbReference>
<dbReference type="SUPFAM" id="SSF51735">
    <property type="entry name" value="NAD(P)-binding Rossmann-fold domains"/>
    <property type="match status" value="1"/>
</dbReference>
<name>A0A022Q4K8_ERYGU</name>
<dbReference type="OrthoDB" id="5545019at2759"/>
<dbReference type="PIRSF" id="PIRSF000126">
    <property type="entry name" value="11-beta-HSD1"/>
    <property type="match status" value="1"/>
</dbReference>
<proteinExistence type="inferred from homology"/>
<reference evidence="6 7" key="1">
    <citation type="journal article" date="2013" name="Proc. Natl. Acad. Sci. U.S.A.">
        <title>Fine-scale variation in meiotic recombination in Mimulus inferred from population shotgun sequencing.</title>
        <authorList>
            <person name="Hellsten U."/>
            <person name="Wright K.M."/>
            <person name="Jenkins J."/>
            <person name="Shu S."/>
            <person name="Yuan Y."/>
            <person name="Wessler S.R."/>
            <person name="Schmutz J."/>
            <person name="Willis J.H."/>
            <person name="Rokhsar D.S."/>
        </authorList>
    </citation>
    <scope>NUCLEOTIDE SEQUENCE [LARGE SCALE GENOMIC DNA]</scope>
    <source>
        <strain evidence="7">cv. DUN x IM62</strain>
    </source>
</reference>
<dbReference type="PANTHER" id="PTHR43899:SF13">
    <property type="entry name" value="RH59310P"/>
    <property type="match status" value="1"/>
</dbReference>
<dbReference type="InterPro" id="IPR036291">
    <property type="entry name" value="NAD(P)-bd_dom_sf"/>
</dbReference>
<dbReference type="KEGG" id="egt:105974769"/>
<dbReference type="EMBL" id="KI632201">
    <property type="protein sequence ID" value="EYU22554.1"/>
    <property type="molecule type" value="Genomic_DNA"/>
</dbReference>
<dbReference type="CDD" id="cd05356">
    <property type="entry name" value="17beta-HSD1_like_SDR_c"/>
    <property type="match status" value="1"/>
</dbReference>
<gene>
    <name evidence="6" type="ORF">MIMGU_mgv1a010021mg</name>
</gene>
<organism evidence="6 7">
    <name type="scientific">Erythranthe guttata</name>
    <name type="common">Yellow monkey flower</name>
    <name type="synonym">Mimulus guttatus</name>
    <dbReference type="NCBI Taxonomy" id="4155"/>
    <lineage>
        <taxon>Eukaryota</taxon>
        <taxon>Viridiplantae</taxon>
        <taxon>Streptophyta</taxon>
        <taxon>Embryophyta</taxon>
        <taxon>Tracheophyta</taxon>
        <taxon>Spermatophyta</taxon>
        <taxon>Magnoliopsida</taxon>
        <taxon>eudicotyledons</taxon>
        <taxon>Gunneridae</taxon>
        <taxon>Pentapetalae</taxon>
        <taxon>asterids</taxon>
        <taxon>lamiids</taxon>
        <taxon>Lamiales</taxon>
        <taxon>Phrymaceae</taxon>
        <taxon>Erythranthe</taxon>
    </lineage>
</organism>
<evidence type="ECO:0000256" key="4">
    <source>
        <dbReference type="ARBA" id="ARBA00023002"/>
    </source>
</evidence>
<dbReference type="FunFam" id="3.40.50.720:FF:000137">
    <property type="entry name" value="Hydroxysteroid (17-beta) dehydrogenase 3"/>
    <property type="match status" value="1"/>
</dbReference>
<evidence type="ECO:0000256" key="1">
    <source>
        <dbReference type="ARBA" id="ARBA00004240"/>
    </source>
</evidence>
<keyword evidence="7" id="KW-1185">Reference proteome</keyword>
<evidence type="ECO:0000256" key="2">
    <source>
        <dbReference type="ARBA" id="ARBA00006484"/>
    </source>
</evidence>
<dbReference type="AlphaFoldDB" id="A0A022Q4K8"/>
<keyword evidence="3" id="KW-0521">NADP</keyword>
<dbReference type="InterPro" id="IPR051019">
    <property type="entry name" value="VLCFA-Steroid_DH"/>
</dbReference>
<dbReference type="PRINTS" id="PR00080">
    <property type="entry name" value="SDRFAMILY"/>
</dbReference>
<dbReference type="STRING" id="4155.A0A022Q4K8"/>
<accession>A0A022Q4K8</accession>
<dbReference type="Pfam" id="PF00106">
    <property type="entry name" value="adh_short"/>
    <property type="match status" value="1"/>
</dbReference>
<dbReference type="PROSITE" id="PS00061">
    <property type="entry name" value="ADH_SHORT"/>
    <property type="match status" value="1"/>
</dbReference>